<reference evidence="2 3" key="1">
    <citation type="journal article" date="2012" name="BMC Genomics">
        <title>Comparative genomic analysis and phylogenetic position of Theileria equi.</title>
        <authorList>
            <person name="Kappmeyer L.S."/>
            <person name="Thiagarajan M."/>
            <person name="Herndon D.R."/>
            <person name="Ramsay J.D."/>
            <person name="Caler E."/>
            <person name="Djikeng A."/>
            <person name="Gillespie J.J."/>
            <person name="Lau A.O."/>
            <person name="Roalson E.H."/>
            <person name="Silva J.C."/>
            <person name="Silva M.G."/>
            <person name="Suarez C.E."/>
            <person name="Ueti M.W."/>
            <person name="Nene V.M."/>
            <person name="Mealey R.H."/>
            <person name="Knowles D.P."/>
            <person name="Brayton K.A."/>
        </authorList>
    </citation>
    <scope>NUCLEOTIDE SEQUENCE [LARGE SCALE GENOMIC DNA]</scope>
    <source>
        <strain evidence="2 3">WA</strain>
    </source>
</reference>
<evidence type="ECO:0000313" key="3">
    <source>
        <dbReference type="Proteomes" id="UP000031512"/>
    </source>
</evidence>
<sequence>MESRNEKDLAVERLQNALLKLPRDDLVKLLKNTYQAMRIKHSIPHEKKAPEPAAETAKLHKKSAKYSANSRAAASGTPKAKTARQRSDSVNSRPTNARSAKPREPTGKQEDKRRTCRIKNKGPEVELQDTHCSSDPSFSLGEFGEQLTFRKSDKVPKLDLELVNKAKEGLLQRASEDPMTPTFSPKRSGMDDRDIQNFQESCSIRGCNVEANGTRDESDYSAFTDCSYSMHPDVYSWQNDPEHFGYTQPPFAMPAQPQFGGNMQKFVTACSESSYKMQTQEMYSTSTRQEPFVQVPFGAPTDPFYAQPREMQNGQVREPYGKYSMVPVNEHGQPLYNAVPLNLYHTPKICVKGPFFSRTRVRF</sequence>
<dbReference type="GeneID" id="15806156"/>
<dbReference type="Proteomes" id="UP000031512">
    <property type="component" value="Chromosome 1"/>
</dbReference>
<name>L0AYK9_THEEQ</name>
<dbReference type="VEuPathDB" id="PiroplasmaDB:BEWA_028130"/>
<protein>
    <submittedName>
        <fullName evidence="2">Uncharacterized protein</fullName>
    </submittedName>
</protein>
<gene>
    <name evidence="2" type="ORF">BEWA_028130</name>
</gene>
<keyword evidence="3" id="KW-1185">Reference proteome</keyword>
<feature type="compositionally biased region" description="Basic and acidic residues" evidence="1">
    <location>
        <begin position="101"/>
        <end position="113"/>
    </location>
</feature>
<dbReference type="KEGG" id="beq:BEWA_028130"/>
<dbReference type="eggNOG" id="ENOG502TNB1">
    <property type="taxonomic scope" value="Eukaryota"/>
</dbReference>
<evidence type="ECO:0000256" key="1">
    <source>
        <dbReference type="SAM" id="MobiDB-lite"/>
    </source>
</evidence>
<dbReference type="OrthoDB" id="366174at2759"/>
<evidence type="ECO:0000313" key="2">
    <source>
        <dbReference type="EMBL" id="AFZ79964.1"/>
    </source>
</evidence>
<dbReference type="EMBL" id="CP001669">
    <property type="protein sequence ID" value="AFZ79964.1"/>
    <property type="molecule type" value="Genomic_DNA"/>
</dbReference>
<feature type="region of interest" description="Disordered" evidence="1">
    <location>
        <begin position="39"/>
        <end position="133"/>
    </location>
</feature>
<accession>L0AYK9</accession>
<proteinExistence type="predicted"/>
<dbReference type="AlphaFoldDB" id="L0AYK9"/>
<dbReference type="RefSeq" id="XP_004829630.1">
    <property type="nucleotide sequence ID" value="XM_004829573.1"/>
</dbReference>
<feature type="compositionally biased region" description="Polar residues" evidence="1">
    <location>
        <begin position="88"/>
        <end position="98"/>
    </location>
</feature>
<organism evidence="2 3">
    <name type="scientific">Theileria equi strain WA</name>
    <dbReference type="NCBI Taxonomy" id="1537102"/>
    <lineage>
        <taxon>Eukaryota</taxon>
        <taxon>Sar</taxon>
        <taxon>Alveolata</taxon>
        <taxon>Apicomplexa</taxon>
        <taxon>Aconoidasida</taxon>
        <taxon>Piroplasmida</taxon>
        <taxon>Theileriidae</taxon>
        <taxon>Theileria</taxon>
    </lineage>
</organism>